<keyword evidence="4" id="KW-0804">Transcription</keyword>
<dbReference type="InterPro" id="IPR005119">
    <property type="entry name" value="LysR_subst-bd"/>
</dbReference>
<reference evidence="6 9" key="3">
    <citation type="submission" date="2019-12" db="EMBL/GenBank/DDBJ databases">
        <title>Draft Genome Sequences of Six Type Strains of the Genus Massilia.</title>
        <authorList>
            <person name="Miess H."/>
            <person name="Frediansyah A."/>
            <person name="Goeker M."/>
            <person name="Gross H."/>
        </authorList>
    </citation>
    <scope>NUCLEOTIDE SEQUENCE [LARGE SCALE GENOMIC DNA]</scope>
    <source>
        <strain evidence="6 9">DSM 26639</strain>
    </source>
</reference>
<dbReference type="PROSITE" id="PS50931">
    <property type="entry name" value="HTH_LYSR"/>
    <property type="match status" value="1"/>
</dbReference>
<dbReference type="OrthoDB" id="9786526at2"/>
<dbReference type="SUPFAM" id="SSF53850">
    <property type="entry name" value="Periplasmic binding protein-like II"/>
    <property type="match status" value="1"/>
</dbReference>
<dbReference type="EMBL" id="CP046904">
    <property type="protein sequence ID" value="QGZ41978.1"/>
    <property type="molecule type" value="Genomic_DNA"/>
</dbReference>
<dbReference type="GO" id="GO:0043565">
    <property type="term" value="F:sequence-specific DNA binding"/>
    <property type="evidence" value="ECO:0007669"/>
    <property type="project" value="TreeGrafter"/>
</dbReference>
<dbReference type="Proteomes" id="UP000315112">
    <property type="component" value="Unassembled WGS sequence"/>
</dbReference>
<evidence type="ECO:0000313" key="6">
    <source>
        <dbReference type="EMBL" id="QGZ41978.1"/>
    </source>
</evidence>
<dbReference type="InterPro" id="IPR000847">
    <property type="entry name" value="LysR_HTH_N"/>
</dbReference>
<dbReference type="GO" id="GO:0003700">
    <property type="term" value="F:DNA-binding transcription factor activity"/>
    <property type="evidence" value="ECO:0007669"/>
    <property type="project" value="InterPro"/>
</dbReference>
<dbReference type="FunFam" id="1.10.10.10:FF:000001">
    <property type="entry name" value="LysR family transcriptional regulator"/>
    <property type="match status" value="1"/>
</dbReference>
<keyword evidence="3 7" id="KW-0238">DNA-binding</keyword>
<keyword evidence="2" id="KW-0805">Transcription regulation</keyword>
<gene>
    <name evidence="6" type="ORF">GO485_24955</name>
    <name evidence="7" type="ORF">IP92_04342</name>
</gene>
<dbReference type="Pfam" id="PF03466">
    <property type="entry name" value="LysR_substrate"/>
    <property type="match status" value="1"/>
</dbReference>
<reference evidence="7 8" key="1">
    <citation type="journal article" date="2015" name="Stand. Genomic Sci.">
        <title>Genomic Encyclopedia of Bacterial and Archaeal Type Strains, Phase III: the genomes of soil and plant-associated and newly described type strains.</title>
        <authorList>
            <person name="Whitman W.B."/>
            <person name="Woyke T."/>
            <person name="Klenk H.P."/>
            <person name="Zhou Y."/>
            <person name="Lilburn T.G."/>
            <person name="Beck B.J."/>
            <person name="De Vos P."/>
            <person name="Vandamme P."/>
            <person name="Eisen J.A."/>
            <person name="Garrity G."/>
            <person name="Hugenholtz P."/>
            <person name="Kyrpides N.C."/>
        </authorList>
    </citation>
    <scope>NUCLEOTIDE SEQUENCE [LARGE SCALE GENOMIC DNA]</scope>
    <source>
        <strain evidence="7 8">CGMCC 1.10685</strain>
    </source>
</reference>
<comment type="similarity">
    <text evidence="1">Belongs to the LysR transcriptional regulatory family.</text>
</comment>
<dbReference type="CDD" id="cd08422">
    <property type="entry name" value="PBP2_CrgA_like"/>
    <property type="match status" value="1"/>
</dbReference>
<dbReference type="InterPro" id="IPR036390">
    <property type="entry name" value="WH_DNA-bd_sf"/>
</dbReference>
<proteinExistence type="inferred from homology"/>
<dbReference type="EMBL" id="VLKW01000009">
    <property type="protein sequence ID" value="TWI44392.1"/>
    <property type="molecule type" value="Genomic_DNA"/>
</dbReference>
<dbReference type="InterPro" id="IPR036388">
    <property type="entry name" value="WH-like_DNA-bd_sf"/>
</dbReference>
<organism evidence="7 8">
    <name type="scientific">Pseudoduganella flava</name>
    <dbReference type="NCBI Taxonomy" id="871742"/>
    <lineage>
        <taxon>Bacteria</taxon>
        <taxon>Pseudomonadati</taxon>
        <taxon>Pseudomonadota</taxon>
        <taxon>Betaproteobacteria</taxon>
        <taxon>Burkholderiales</taxon>
        <taxon>Oxalobacteraceae</taxon>
        <taxon>Telluria group</taxon>
        <taxon>Pseudoduganella</taxon>
    </lineage>
</organism>
<dbReference type="Gene3D" id="3.40.190.290">
    <property type="match status" value="1"/>
</dbReference>
<dbReference type="RefSeq" id="WP_145879040.1">
    <property type="nucleotide sequence ID" value="NZ_CP046904.1"/>
</dbReference>
<evidence type="ECO:0000256" key="1">
    <source>
        <dbReference type="ARBA" id="ARBA00009437"/>
    </source>
</evidence>
<evidence type="ECO:0000259" key="5">
    <source>
        <dbReference type="PROSITE" id="PS50931"/>
    </source>
</evidence>
<dbReference type="Pfam" id="PF00126">
    <property type="entry name" value="HTH_1"/>
    <property type="match status" value="1"/>
</dbReference>
<keyword evidence="9" id="KW-1185">Reference proteome</keyword>
<dbReference type="InterPro" id="IPR058163">
    <property type="entry name" value="LysR-type_TF_proteobact-type"/>
</dbReference>
<evidence type="ECO:0000313" key="7">
    <source>
        <dbReference type="EMBL" id="TWI44392.1"/>
    </source>
</evidence>
<sequence length="299" mass="32822">MSRLDLTGIHVFCEIVESGSFTAAGNRLGMAPPMVSKHLARLEQSLSARLLNRTSRSMSLTEAGRLFHEQARQALDALDAGVASLSQSTGHPRGELKVSAPVWIATPRFANLLAEYRRACPDVRLDFYLENRMVDVVSEGFDLALRMKNDASQNLISRSLCSVSFYCVATPAYLSQFGKPGSGSRLPEMIMPNHLQFGRPKMPAADMYVSPGQPVAMKSSDTTLSYHAVMAGMGAAFLPDWIVADDLAAGRLVHLDEAKQNYTGQLFAVYPSRRHLPAKLRSFIDFLVERLDNARDGDG</sequence>
<reference evidence="7" key="2">
    <citation type="submission" date="2019-07" db="EMBL/GenBank/DDBJ databases">
        <authorList>
            <person name="Whitman W."/>
            <person name="Huntemann M."/>
            <person name="Clum A."/>
            <person name="Pillay M."/>
            <person name="Palaniappan K."/>
            <person name="Varghese N."/>
            <person name="Mikhailova N."/>
            <person name="Stamatis D."/>
            <person name="Reddy T."/>
            <person name="Daum C."/>
            <person name="Shapiro N."/>
            <person name="Ivanova N."/>
            <person name="Kyrpides N."/>
            <person name="Woyke T."/>
        </authorList>
    </citation>
    <scope>NUCLEOTIDE SEQUENCE</scope>
    <source>
        <strain evidence="7">CGMCC 1.10685</strain>
    </source>
</reference>
<evidence type="ECO:0000256" key="2">
    <source>
        <dbReference type="ARBA" id="ARBA00023015"/>
    </source>
</evidence>
<dbReference type="AlphaFoldDB" id="A0A562PIV2"/>
<evidence type="ECO:0000313" key="9">
    <source>
        <dbReference type="Proteomes" id="UP000437862"/>
    </source>
</evidence>
<dbReference type="PANTHER" id="PTHR30537:SF35">
    <property type="entry name" value="TRANSCRIPTIONAL REGULATORY PROTEIN"/>
    <property type="match status" value="1"/>
</dbReference>
<dbReference type="Gene3D" id="1.10.10.10">
    <property type="entry name" value="Winged helix-like DNA-binding domain superfamily/Winged helix DNA-binding domain"/>
    <property type="match status" value="1"/>
</dbReference>
<evidence type="ECO:0000256" key="3">
    <source>
        <dbReference type="ARBA" id="ARBA00023125"/>
    </source>
</evidence>
<dbReference type="PANTHER" id="PTHR30537">
    <property type="entry name" value="HTH-TYPE TRANSCRIPTIONAL REGULATOR"/>
    <property type="match status" value="1"/>
</dbReference>
<feature type="domain" description="HTH lysR-type" evidence="5">
    <location>
        <begin position="4"/>
        <end position="61"/>
    </location>
</feature>
<dbReference type="GO" id="GO:0006351">
    <property type="term" value="P:DNA-templated transcription"/>
    <property type="evidence" value="ECO:0007669"/>
    <property type="project" value="TreeGrafter"/>
</dbReference>
<dbReference type="Proteomes" id="UP000437862">
    <property type="component" value="Chromosome"/>
</dbReference>
<evidence type="ECO:0000313" key="8">
    <source>
        <dbReference type="Proteomes" id="UP000315112"/>
    </source>
</evidence>
<dbReference type="SUPFAM" id="SSF46785">
    <property type="entry name" value="Winged helix' DNA-binding domain"/>
    <property type="match status" value="1"/>
</dbReference>
<name>A0A562PIV2_9BURK</name>
<protein>
    <submittedName>
        <fullName evidence="7">DNA-binding transcriptional LysR family regulator</fullName>
    </submittedName>
    <submittedName>
        <fullName evidence="6">LysR family transcriptional regulator</fullName>
    </submittedName>
</protein>
<evidence type="ECO:0000256" key="4">
    <source>
        <dbReference type="ARBA" id="ARBA00023163"/>
    </source>
</evidence>
<accession>A0A562PIV2</accession>